<gene>
    <name evidence="1" type="ORF">S03H2_35230</name>
</gene>
<dbReference type="EMBL" id="BARU01021533">
    <property type="protein sequence ID" value="GAH47777.1"/>
    <property type="molecule type" value="Genomic_DNA"/>
</dbReference>
<reference evidence="1" key="1">
    <citation type="journal article" date="2014" name="Front. Microbiol.">
        <title>High frequency of phylogenetically diverse reductive dehalogenase-homologous genes in deep subseafloor sedimentary metagenomes.</title>
        <authorList>
            <person name="Kawai M."/>
            <person name="Futagami T."/>
            <person name="Toyoda A."/>
            <person name="Takaki Y."/>
            <person name="Nishi S."/>
            <person name="Hori S."/>
            <person name="Arai W."/>
            <person name="Tsubouchi T."/>
            <person name="Morono Y."/>
            <person name="Uchiyama I."/>
            <person name="Ito T."/>
            <person name="Fujiyama A."/>
            <person name="Inagaki F."/>
            <person name="Takami H."/>
        </authorList>
    </citation>
    <scope>NUCLEOTIDE SEQUENCE</scope>
    <source>
        <strain evidence="1">Expedition CK06-06</strain>
    </source>
</reference>
<dbReference type="AlphaFoldDB" id="X1FS12"/>
<evidence type="ECO:0000313" key="1">
    <source>
        <dbReference type="EMBL" id="GAH47777.1"/>
    </source>
</evidence>
<accession>X1FS12</accession>
<evidence type="ECO:0008006" key="2">
    <source>
        <dbReference type="Google" id="ProtNLM"/>
    </source>
</evidence>
<organism evidence="1">
    <name type="scientific">marine sediment metagenome</name>
    <dbReference type="NCBI Taxonomy" id="412755"/>
    <lineage>
        <taxon>unclassified sequences</taxon>
        <taxon>metagenomes</taxon>
        <taxon>ecological metagenomes</taxon>
    </lineage>
</organism>
<sequence>MPREKIFLTPEQTARLKGLADDIEWLREEIRRAEYVGIDVTELKARFEKTNTIRERMLEEYTR</sequence>
<proteinExistence type="predicted"/>
<comment type="caution">
    <text evidence="1">The sequence shown here is derived from an EMBL/GenBank/DDBJ whole genome shotgun (WGS) entry which is preliminary data.</text>
</comment>
<name>X1FS12_9ZZZZ</name>
<protein>
    <recommendedName>
        <fullName evidence="2">Transcription elongation factor GreA/GreB N-terminal domain-containing protein</fullName>
    </recommendedName>
</protein>